<dbReference type="Proteomes" id="UP000290204">
    <property type="component" value="Unassembled WGS sequence"/>
</dbReference>
<dbReference type="OrthoDB" id="9810005at2"/>
<dbReference type="NCBIfam" id="TIGR00010">
    <property type="entry name" value="YchF/TatD family DNA exonuclease"/>
    <property type="match status" value="1"/>
</dbReference>
<evidence type="ECO:0000256" key="1">
    <source>
        <dbReference type="ARBA" id="ARBA00009275"/>
    </source>
</evidence>
<dbReference type="PANTHER" id="PTHR46124">
    <property type="entry name" value="D-AMINOACYL-TRNA DEACYLASE"/>
    <property type="match status" value="1"/>
</dbReference>
<dbReference type="PROSITE" id="PS01091">
    <property type="entry name" value="TATD_3"/>
    <property type="match status" value="1"/>
</dbReference>
<dbReference type="AlphaFoldDB" id="A0A4Q1CH02"/>
<feature type="binding site" evidence="4">
    <location>
        <position position="153"/>
    </location>
    <ligand>
        <name>a divalent metal cation</name>
        <dbReference type="ChEBI" id="CHEBI:60240"/>
        <label>2</label>
    </ligand>
</feature>
<proteinExistence type="inferred from homology"/>
<feature type="binding site" evidence="4">
    <location>
        <position position="92"/>
    </location>
    <ligand>
        <name>a divalent metal cation</name>
        <dbReference type="ChEBI" id="CHEBI:60240"/>
        <label>1</label>
    </ligand>
</feature>
<feature type="binding site" evidence="4">
    <location>
        <position position="202"/>
    </location>
    <ligand>
        <name>a divalent metal cation</name>
        <dbReference type="ChEBI" id="CHEBI:60240"/>
        <label>1</label>
    </ligand>
</feature>
<name>A0A4Q1CH02_9BACT</name>
<evidence type="ECO:0000313" key="6">
    <source>
        <dbReference type="Proteomes" id="UP000290204"/>
    </source>
</evidence>
<dbReference type="GO" id="GO:0016788">
    <property type="term" value="F:hydrolase activity, acting on ester bonds"/>
    <property type="evidence" value="ECO:0007669"/>
    <property type="project" value="InterPro"/>
</dbReference>
<dbReference type="Pfam" id="PF01026">
    <property type="entry name" value="TatD_DNase"/>
    <property type="match status" value="1"/>
</dbReference>
<keyword evidence="6" id="KW-1185">Reference proteome</keyword>
<gene>
    <name evidence="5" type="ORF">ESA94_14405</name>
</gene>
<accession>A0A4Q1CH02</accession>
<dbReference type="SUPFAM" id="SSF51556">
    <property type="entry name" value="Metallo-dependent hydrolases"/>
    <property type="match status" value="1"/>
</dbReference>
<dbReference type="InterPro" id="IPR015991">
    <property type="entry name" value="TatD/YcfH-like"/>
</dbReference>
<feature type="binding site" evidence="4">
    <location>
        <position position="5"/>
    </location>
    <ligand>
        <name>a divalent metal cation</name>
        <dbReference type="ChEBI" id="CHEBI:60240"/>
        <label>1</label>
    </ligand>
</feature>
<dbReference type="InterPro" id="IPR001130">
    <property type="entry name" value="TatD-like"/>
</dbReference>
<dbReference type="FunFam" id="3.20.20.140:FF:000005">
    <property type="entry name" value="TatD family hydrolase"/>
    <property type="match status" value="1"/>
</dbReference>
<dbReference type="GO" id="GO:0004536">
    <property type="term" value="F:DNA nuclease activity"/>
    <property type="evidence" value="ECO:0007669"/>
    <property type="project" value="InterPro"/>
</dbReference>
<dbReference type="PANTHER" id="PTHR46124:SF4">
    <property type="entry name" value="HYDROLASE TATD"/>
    <property type="match status" value="1"/>
</dbReference>
<organism evidence="5 6">
    <name type="scientific">Lacibacter luteus</name>
    <dbReference type="NCBI Taxonomy" id="2508719"/>
    <lineage>
        <taxon>Bacteria</taxon>
        <taxon>Pseudomonadati</taxon>
        <taxon>Bacteroidota</taxon>
        <taxon>Chitinophagia</taxon>
        <taxon>Chitinophagales</taxon>
        <taxon>Chitinophagaceae</taxon>
        <taxon>Lacibacter</taxon>
    </lineage>
</organism>
<evidence type="ECO:0000256" key="3">
    <source>
        <dbReference type="ARBA" id="ARBA00022801"/>
    </source>
</evidence>
<keyword evidence="2 4" id="KW-0479">Metal-binding</keyword>
<protein>
    <submittedName>
        <fullName evidence="5">TatD family deoxyribonuclease</fullName>
    </submittedName>
</protein>
<dbReference type="EMBL" id="SDHW01000004">
    <property type="protein sequence ID" value="RXK59458.1"/>
    <property type="molecule type" value="Genomic_DNA"/>
</dbReference>
<keyword evidence="3" id="KW-0378">Hydrolase</keyword>
<sequence>MIDTHTHLYLEEFKADIEEVLQKAASEAVTKFYLPNVDSTSIADLLALAEKYPDSCIPMMGLHPCYVKENAADELKLVQDWLQKHSFAAVGEIGLDYYWDKSFVPQQKDAFRQQINWALELNLPIVIHSRDSMQDCIAIVKEHQNGKLRGIFHCFGGSVEEAKQIIDLGFLMGIGGVVTYKKSGLAEVLPNIPLEFLVVETDAPYLSPVPFRGKRNEPSYLKYIVEKMAEIMKLPVEEIAAKTTMNAEKLFGSSK</sequence>
<dbReference type="PIRSF" id="PIRSF005902">
    <property type="entry name" value="DNase_TatD"/>
    <property type="match status" value="1"/>
</dbReference>
<dbReference type="InterPro" id="IPR018228">
    <property type="entry name" value="DNase_TatD-rel_CS"/>
</dbReference>
<reference evidence="5 6" key="1">
    <citation type="submission" date="2019-01" db="EMBL/GenBank/DDBJ databases">
        <title>Lacibacter sp. strain TTM-7.</title>
        <authorList>
            <person name="Chen W.-M."/>
        </authorList>
    </citation>
    <scope>NUCLEOTIDE SEQUENCE [LARGE SCALE GENOMIC DNA]</scope>
    <source>
        <strain evidence="5 6">TTM-7</strain>
    </source>
</reference>
<dbReference type="CDD" id="cd01310">
    <property type="entry name" value="TatD_DNAse"/>
    <property type="match status" value="1"/>
</dbReference>
<dbReference type="GO" id="GO:0005829">
    <property type="term" value="C:cytosol"/>
    <property type="evidence" value="ECO:0007669"/>
    <property type="project" value="TreeGrafter"/>
</dbReference>
<feature type="binding site" evidence="4">
    <location>
        <position position="128"/>
    </location>
    <ligand>
        <name>a divalent metal cation</name>
        <dbReference type="ChEBI" id="CHEBI:60240"/>
        <label>2</label>
    </ligand>
</feature>
<evidence type="ECO:0000256" key="4">
    <source>
        <dbReference type="PIRSR" id="PIRSR005902-1"/>
    </source>
</evidence>
<dbReference type="Gene3D" id="3.20.20.140">
    <property type="entry name" value="Metal-dependent hydrolases"/>
    <property type="match status" value="1"/>
</dbReference>
<comment type="similarity">
    <text evidence="1">Belongs to the metallo-dependent hydrolases superfamily. TatD-type hydrolase family.</text>
</comment>
<comment type="caution">
    <text evidence="5">The sequence shown here is derived from an EMBL/GenBank/DDBJ whole genome shotgun (WGS) entry which is preliminary data.</text>
</comment>
<dbReference type="InterPro" id="IPR032466">
    <property type="entry name" value="Metal_Hydrolase"/>
</dbReference>
<evidence type="ECO:0000313" key="5">
    <source>
        <dbReference type="EMBL" id="RXK59458.1"/>
    </source>
</evidence>
<feature type="binding site" evidence="4">
    <location>
        <position position="7"/>
    </location>
    <ligand>
        <name>a divalent metal cation</name>
        <dbReference type="ChEBI" id="CHEBI:60240"/>
        <label>1</label>
    </ligand>
</feature>
<dbReference type="GO" id="GO:0046872">
    <property type="term" value="F:metal ion binding"/>
    <property type="evidence" value="ECO:0007669"/>
    <property type="project" value="UniProtKB-KW"/>
</dbReference>
<evidence type="ECO:0000256" key="2">
    <source>
        <dbReference type="ARBA" id="ARBA00022723"/>
    </source>
</evidence>